<dbReference type="Proteomes" id="UP000008820">
    <property type="component" value="Chromosome 1"/>
</dbReference>
<dbReference type="AlphaFoldDB" id="A0A6I8TY76"/>
<evidence type="ECO:0000313" key="2">
    <source>
        <dbReference type="Proteomes" id="UP000008820"/>
    </source>
</evidence>
<protein>
    <submittedName>
        <fullName evidence="1">Uncharacterized protein</fullName>
    </submittedName>
</protein>
<accession>A0A6I8TY76</accession>
<dbReference type="InParanoid" id="A0A6I8TY76"/>
<evidence type="ECO:0000313" key="1">
    <source>
        <dbReference type="EnsemblMetazoa" id="AAEL020511-PA"/>
    </source>
</evidence>
<keyword evidence="2" id="KW-1185">Reference proteome</keyword>
<dbReference type="EnsemblMetazoa" id="AAEL020511-RA">
    <property type="protein sequence ID" value="AAEL020511-PA"/>
    <property type="gene ID" value="AAEL020511"/>
</dbReference>
<sequence>MMVTHAPDMTPSIFPFMQLYQAPEGGLTCKRGIRGARVLVSVAQKTPTHNTSSNLGRFPYTRSTLEVTTDSSGNVLCATTCVGAVDLSSFKISQRGTRHGGTFHSTIGKNYFC</sequence>
<proteinExistence type="predicted"/>
<gene>
    <name evidence="1" type="primary">110674217</name>
</gene>
<reference evidence="1" key="2">
    <citation type="submission" date="2020-05" db="UniProtKB">
        <authorList>
            <consortium name="EnsemblMetazoa"/>
        </authorList>
    </citation>
    <scope>IDENTIFICATION</scope>
    <source>
        <strain evidence="1">LVP_AGWG</strain>
    </source>
</reference>
<organism evidence="1 2">
    <name type="scientific">Aedes aegypti</name>
    <name type="common">Yellowfever mosquito</name>
    <name type="synonym">Culex aegypti</name>
    <dbReference type="NCBI Taxonomy" id="7159"/>
    <lineage>
        <taxon>Eukaryota</taxon>
        <taxon>Metazoa</taxon>
        <taxon>Ecdysozoa</taxon>
        <taxon>Arthropoda</taxon>
        <taxon>Hexapoda</taxon>
        <taxon>Insecta</taxon>
        <taxon>Pterygota</taxon>
        <taxon>Neoptera</taxon>
        <taxon>Endopterygota</taxon>
        <taxon>Diptera</taxon>
        <taxon>Nematocera</taxon>
        <taxon>Culicoidea</taxon>
        <taxon>Culicidae</taxon>
        <taxon>Culicinae</taxon>
        <taxon>Aedini</taxon>
        <taxon>Aedes</taxon>
        <taxon>Stegomyia</taxon>
    </lineage>
</organism>
<name>A0A6I8TY76_AEDAE</name>
<reference evidence="1 2" key="1">
    <citation type="submission" date="2017-06" db="EMBL/GenBank/DDBJ databases">
        <title>Aedes aegypti genome working group (AGWG) sequencing and assembly.</title>
        <authorList>
            <consortium name="Aedes aegypti Genome Working Group (AGWG)"/>
            <person name="Matthews B.J."/>
        </authorList>
    </citation>
    <scope>NUCLEOTIDE SEQUENCE [LARGE SCALE GENOMIC DNA]</scope>
    <source>
        <strain evidence="1 2">LVP_AGWG</strain>
    </source>
</reference>